<dbReference type="EMBL" id="AP024169">
    <property type="protein sequence ID" value="BCN31162.1"/>
    <property type="molecule type" value="Genomic_DNA"/>
</dbReference>
<dbReference type="GO" id="GO:0004413">
    <property type="term" value="F:homoserine kinase activity"/>
    <property type="evidence" value="ECO:0007669"/>
    <property type="project" value="TreeGrafter"/>
</dbReference>
<proteinExistence type="inferred from homology"/>
<dbReference type="PANTHER" id="PTHR21064">
    <property type="entry name" value="AMINOGLYCOSIDE PHOSPHOTRANSFERASE DOMAIN-CONTAINING PROTEIN-RELATED"/>
    <property type="match status" value="1"/>
</dbReference>
<keyword evidence="4" id="KW-1185">Reference proteome</keyword>
<gene>
    <name evidence="3" type="ORF">bsdtb5_24570</name>
</gene>
<dbReference type="PANTHER" id="PTHR21064:SF6">
    <property type="entry name" value="AMINOGLYCOSIDE PHOSPHOTRANSFERASE DOMAIN-CONTAINING PROTEIN"/>
    <property type="match status" value="1"/>
</dbReference>
<dbReference type="Gene3D" id="3.30.200.20">
    <property type="entry name" value="Phosphorylase Kinase, domain 1"/>
    <property type="match status" value="1"/>
</dbReference>
<dbReference type="AlphaFoldDB" id="A0A7R7ID34"/>
<name>A0A7R7ID34_9FIRM</name>
<evidence type="ECO:0000313" key="4">
    <source>
        <dbReference type="Proteomes" id="UP000595897"/>
    </source>
</evidence>
<evidence type="ECO:0000256" key="1">
    <source>
        <dbReference type="ARBA" id="ARBA00038240"/>
    </source>
</evidence>
<dbReference type="SUPFAM" id="SSF56112">
    <property type="entry name" value="Protein kinase-like (PK-like)"/>
    <property type="match status" value="1"/>
</dbReference>
<comment type="similarity">
    <text evidence="1">Belongs to the pseudomonas-type ThrB family.</text>
</comment>
<organism evidence="3 4">
    <name type="scientific">Anaeromicropila herbilytica</name>
    <dbReference type="NCBI Taxonomy" id="2785025"/>
    <lineage>
        <taxon>Bacteria</taxon>
        <taxon>Bacillati</taxon>
        <taxon>Bacillota</taxon>
        <taxon>Clostridia</taxon>
        <taxon>Lachnospirales</taxon>
        <taxon>Lachnospiraceae</taxon>
        <taxon>Anaeromicropila</taxon>
    </lineage>
</organism>
<feature type="domain" description="Aminoglycoside phosphotransferase" evidence="2">
    <location>
        <begin position="41"/>
        <end position="244"/>
    </location>
</feature>
<dbReference type="GO" id="GO:0009088">
    <property type="term" value="P:threonine biosynthetic process"/>
    <property type="evidence" value="ECO:0007669"/>
    <property type="project" value="TreeGrafter"/>
</dbReference>
<dbReference type="InterPro" id="IPR050249">
    <property type="entry name" value="Pseudomonas-type_ThrB"/>
</dbReference>
<sequence length="330" mass="39508">MKDKYFKVRYSQLSPISLQEEIIRRYHFEHPTCRFYDSGMNDIYLVKNGDDTLYLRISQTGMHELVDYEEEVDIINTLYENGITVAVPIKCADESYIWDINAPEGIRYAVLFEEAKKSPSEDKVKSIYNLGKMIARMHEISDDKDFKVSRSPIDLNQLMKQPLDRIKYYLEHRQDDYKYLSESSEKLSKYIEQKLKKEQPIYGFCHGDIHSGNIFFEENEPMIFDFDCMGYGWRAYDICVFAWNESYENEHYCYSEEWKAFMDGYNSVRQLSESERDTINAFIALRQLWLMGLHADVMERNAGCCWYNDAYFDEQIRIFKIWYQRTFNNL</sequence>
<dbReference type="InterPro" id="IPR011009">
    <property type="entry name" value="Kinase-like_dom_sf"/>
</dbReference>
<dbReference type="Proteomes" id="UP000595897">
    <property type="component" value="Chromosome"/>
</dbReference>
<protein>
    <recommendedName>
        <fullName evidence="2">Aminoglycoside phosphotransferase domain-containing protein</fullName>
    </recommendedName>
</protein>
<reference evidence="3 4" key="1">
    <citation type="submission" date="2020-11" db="EMBL/GenBank/DDBJ databases">
        <title>Draft genome sequencing of a Lachnospiraceae strain isolated from anoxic soil subjected to BSD treatment.</title>
        <authorList>
            <person name="Uek A."/>
            <person name="Tonouchi A."/>
        </authorList>
    </citation>
    <scope>NUCLEOTIDE SEQUENCE [LARGE SCALE GENOMIC DNA]</scope>
    <source>
        <strain evidence="3 4">TB5</strain>
    </source>
</reference>
<dbReference type="Gene3D" id="3.90.1200.10">
    <property type="match status" value="1"/>
</dbReference>
<evidence type="ECO:0000259" key="2">
    <source>
        <dbReference type="Pfam" id="PF01636"/>
    </source>
</evidence>
<dbReference type="RefSeq" id="WP_271712305.1">
    <property type="nucleotide sequence ID" value="NZ_AP024169.1"/>
</dbReference>
<dbReference type="Pfam" id="PF01636">
    <property type="entry name" value="APH"/>
    <property type="match status" value="1"/>
</dbReference>
<evidence type="ECO:0000313" key="3">
    <source>
        <dbReference type="EMBL" id="BCN31162.1"/>
    </source>
</evidence>
<accession>A0A7R7ID34</accession>
<dbReference type="InterPro" id="IPR002575">
    <property type="entry name" value="Aminoglycoside_PTrfase"/>
</dbReference>
<dbReference type="KEGG" id="ahb:bsdtb5_24570"/>